<dbReference type="EMBL" id="CM037618">
    <property type="protein sequence ID" value="KAH7999621.1"/>
    <property type="molecule type" value="Genomic_DNA"/>
</dbReference>
<reference evidence="1" key="1">
    <citation type="submission" date="2021-08" db="EMBL/GenBank/DDBJ databases">
        <title>The first chromosome-level gecko genome reveals the dynamic sex chromosomes of Neotropical dwarf geckos (Sphaerodactylidae: Sphaerodactylus).</title>
        <authorList>
            <person name="Pinto B.J."/>
            <person name="Keating S.E."/>
            <person name="Gamble T."/>
        </authorList>
    </citation>
    <scope>NUCLEOTIDE SEQUENCE</scope>
    <source>
        <strain evidence="1">TG3544</strain>
    </source>
</reference>
<name>A0ACB8F3W3_9SAUR</name>
<protein>
    <submittedName>
        <fullName evidence="1">Uncharacterized protein</fullName>
    </submittedName>
</protein>
<proteinExistence type="predicted"/>
<keyword evidence="2" id="KW-1185">Reference proteome</keyword>
<dbReference type="Proteomes" id="UP000827872">
    <property type="component" value="Linkage Group LG05"/>
</dbReference>
<comment type="caution">
    <text evidence="1">The sequence shown here is derived from an EMBL/GenBank/DDBJ whole genome shotgun (WGS) entry which is preliminary data.</text>
</comment>
<accession>A0ACB8F3W3</accession>
<organism evidence="1 2">
    <name type="scientific">Sphaerodactylus townsendi</name>
    <dbReference type="NCBI Taxonomy" id="933632"/>
    <lineage>
        <taxon>Eukaryota</taxon>
        <taxon>Metazoa</taxon>
        <taxon>Chordata</taxon>
        <taxon>Craniata</taxon>
        <taxon>Vertebrata</taxon>
        <taxon>Euteleostomi</taxon>
        <taxon>Lepidosauria</taxon>
        <taxon>Squamata</taxon>
        <taxon>Bifurcata</taxon>
        <taxon>Gekkota</taxon>
        <taxon>Sphaerodactylidae</taxon>
        <taxon>Sphaerodactylus</taxon>
    </lineage>
</organism>
<sequence>MHFLCKAPSPKQNTCFWGSHKSRGAQCLIQLRTTDQRTLSKVLFLSHTNLPGRVVVKKSKITVLTHTNKQMKSFTEIITVKDFQSPCSIRILAAFLIPEQGICMAEARNH</sequence>
<gene>
    <name evidence="1" type="ORF">K3G42_015858</name>
</gene>
<evidence type="ECO:0000313" key="1">
    <source>
        <dbReference type="EMBL" id="KAH7999621.1"/>
    </source>
</evidence>
<evidence type="ECO:0000313" key="2">
    <source>
        <dbReference type="Proteomes" id="UP000827872"/>
    </source>
</evidence>